<dbReference type="EMBL" id="FOSH01000008">
    <property type="protein sequence ID" value="SFK30341.1"/>
    <property type="molecule type" value="Genomic_DNA"/>
</dbReference>
<dbReference type="OrthoDB" id="9799921at2"/>
<dbReference type="InterPro" id="IPR005122">
    <property type="entry name" value="Uracil-DNA_glycosylase-like"/>
</dbReference>
<sequence>MSEKQSRCYSFAPIAKPSAEILILGSMPGLESLRQQQYYAHPRNAFWPIMQGMFAIETTLPYQQRCEQLTQHYIAVWDVLKACERPGSLDSNIAPDSIEANDFNTFFQQHQKIQAVFFNGAKAEQIYMKYVQQILDTSWQKIQTSRLPSTSPANAAMPLEKKQAIWQEQLSSVKNSDQ</sequence>
<accession>A0A1I3YGD1</accession>
<reference evidence="3" key="1">
    <citation type="submission" date="2016-10" db="EMBL/GenBank/DDBJ databases">
        <authorList>
            <person name="Varghese N."/>
            <person name="Submissions S."/>
        </authorList>
    </citation>
    <scope>NUCLEOTIDE SEQUENCE [LARGE SCALE GENOMIC DNA]</scope>
    <source>
        <strain evidence="3">DSM 11578</strain>
    </source>
</reference>
<dbReference type="RefSeq" id="WP_091713304.1">
    <property type="nucleotide sequence ID" value="NZ_FOSH01000008.1"/>
</dbReference>
<feature type="domain" description="Uracil-DNA glycosylase-like" evidence="1">
    <location>
        <begin position="12"/>
        <end position="170"/>
    </location>
</feature>
<dbReference type="Pfam" id="PF03167">
    <property type="entry name" value="UDG"/>
    <property type="match status" value="1"/>
</dbReference>
<dbReference type="NCBIfam" id="TIGR04274">
    <property type="entry name" value="hypoxanDNAglyco"/>
    <property type="match status" value="1"/>
</dbReference>
<dbReference type="SUPFAM" id="SSF52141">
    <property type="entry name" value="Uracil-DNA glycosylase-like"/>
    <property type="match status" value="1"/>
</dbReference>
<name>A0A1I3YGD1_9GAMM</name>
<dbReference type="InterPro" id="IPR026353">
    <property type="entry name" value="Hypoxan-DNA_Glyclase"/>
</dbReference>
<gene>
    <name evidence="2" type="ORF">SAMN04488079_10826</name>
</gene>
<keyword evidence="3" id="KW-1185">Reference proteome</keyword>
<organism evidence="2 3">
    <name type="scientific">Methylophaga sulfidovorans</name>
    <dbReference type="NCBI Taxonomy" id="45496"/>
    <lineage>
        <taxon>Bacteria</taxon>
        <taxon>Pseudomonadati</taxon>
        <taxon>Pseudomonadota</taxon>
        <taxon>Gammaproteobacteria</taxon>
        <taxon>Thiotrichales</taxon>
        <taxon>Piscirickettsiaceae</taxon>
        <taxon>Methylophaga</taxon>
    </lineage>
</organism>
<dbReference type="AlphaFoldDB" id="A0A1I3YGD1"/>
<evidence type="ECO:0000259" key="1">
    <source>
        <dbReference type="SMART" id="SM00986"/>
    </source>
</evidence>
<dbReference type="SMART" id="SM00987">
    <property type="entry name" value="UreE_C"/>
    <property type="match status" value="1"/>
</dbReference>
<dbReference type="InterPro" id="IPR036895">
    <property type="entry name" value="Uracil-DNA_glycosylase-like_sf"/>
</dbReference>
<dbReference type="Proteomes" id="UP000198924">
    <property type="component" value="Unassembled WGS sequence"/>
</dbReference>
<proteinExistence type="predicted"/>
<protein>
    <submittedName>
        <fullName evidence="2">G/U mismatch-specific uracil-DNA glycosylase</fullName>
    </submittedName>
</protein>
<evidence type="ECO:0000313" key="3">
    <source>
        <dbReference type="Proteomes" id="UP000198924"/>
    </source>
</evidence>
<evidence type="ECO:0000313" key="2">
    <source>
        <dbReference type="EMBL" id="SFK30341.1"/>
    </source>
</evidence>
<dbReference type="CDD" id="cd10032">
    <property type="entry name" value="UDG-F6_HDG"/>
    <property type="match status" value="1"/>
</dbReference>
<dbReference type="SMART" id="SM00986">
    <property type="entry name" value="UDG"/>
    <property type="match status" value="1"/>
</dbReference>
<dbReference type="STRING" id="45496.SAMN04488079_10826"/>
<dbReference type="Gene3D" id="3.40.470.10">
    <property type="entry name" value="Uracil-DNA glycosylase-like domain"/>
    <property type="match status" value="1"/>
</dbReference>